<evidence type="ECO:0000313" key="1">
    <source>
        <dbReference type="EMBL" id="MEP1060933.1"/>
    </source>
</evidence>
<organism evidence="1 2">
    <name type="scientific">Stenomitos frigidus AS-A4</name>
    <dbReference type="NCBI Taxonomy" id="2933935"/>
    <lineage>
        <taxon>Bacteria</taxon>
        <taxon>Bacillati</taxon>
        <taxon>Cyanobacteriota</taxon>
        <taxon>Cyanophyceae</taxon>
        <taxon>Leptolyngbyales</taxon>
        <taxon>Leptolyngbyaceae</taxon>
        <taxon>Stenomitos</taxon>
    </lineage>
</organism>
<comment type="caution">
    <text evidence="1">The sequence shown here is derived from an EMBL/GenBank/DDBJ whole genome shotgun (WGS) entry which is preliminary data.</text>
</comment>
<dbReference type="Proteomes" id="UP001476950">
    <property type="component" value="Unassembled WGS sequence"/>
</dbReference>
<protein>
    <submittedName>
        <fullName evidence="1">Uncharacterized protein</fullName>
    </submittedName>
</protein>
<proteinExistence type="predicted"/>
<name>A0ABV0KNV0_9CYAN</name>
<gene>
    <name evidence="1" type="ORF">NDI38_21090</name>
</gene>
<keyword evidence="2" id="KW-1185">Reference proteome</keyword>
<dbReference type="EMBL" id="JAMPLM010000024">
    <property type="protein sequence ID" value="MEP1060933.1"/>
    <property type="molecule type" value="Genomic_DNA"/>
</dbReference>
<sequence length="76" mass="8786">MLSNDEFEAWCCRLHLSDEAIEGIQRIHNSPPSRLISGSKKAISGRYPSRKIKQATEFESHQKEIAHPFEYKVDDK</sequence>
<accession>A0ABV0KNV0</accession>
<evidence type="ECO:0000313" key="2">
    <source>
        <dbReference type="Proteomes" id="UP001476950"/>
    </source>
</evidence>
<dbReference type="RefSeq" id="WP_190446633.1">
    <property type="nucleotide sequence ID" value="NZ_JAMPLM010000024.1"/>
</dbReference>
<reference evidence="1 2" key="1">
    <citation type="submission" date="2022-04" db="EMBL/GenBank/DDBJ databases">
        <title>Positive selection, recombination, and allopatry shape intraspecific diversity of widespread and dominant cyanobacteria.</title>
        <authorList>
            <person name="Wei J."/>
            <person name="Shu W."/>
            <person name="Hu C."/>
        </authorList>
    </citation>
    <scope>NUCLEOTIDE SEQUENCE [LARGE SCALE GENOMIC DNA]</scope>
    <source>
        <strain evidence="1 2">AS-A4</strain>
    </source>
</reference>